<comment type="catalytic activity">
    <reaction evidence="5">
        <text>guanosine(9) in tRNA + S-adenosyl-L-methionine = N(1)-methylguanosine(9) in tRNA + S-adenosyl-L-homocysteine + H(+)</text>
        <dbReference type="Rhea" id="RHEA:43156"/>
        <dbReference type="Rhea" id="RHEA-COMP:10367"/>
        <dbReference type="Rhea" id="RHEA-COMP:10368"/>
        <dbReference type="ChEBI" id="CHEBI:15378"/>
        <dbReference type="ChEBI" id="CHEBI:57856"/>
        <dbReference type="ChEBI" id="CHEBI:59789"/>
        <dbReference type="ChEBI" id="CHEBI:73542"/>
        <dbReference type="ChEBI" id="CHEBI:74269"/>
        <dbReference type="EC" id="2.1.1.221"/>
    </reaction>
</comment>
<evidence type="ECO:0000256" key="5">
    <source>
        <dbReference type="ARBA" id="ARBA00048434"/>
    </source>
</evidence>
<dbReference type="PROSITE" id="PS51675">
    <property type="entry name" value="SAM_MT_TRM10"/>
    <property type="match status" value="1"/>
</dbReference>
<evidence type="ECO:0000259" key="7">
    <source>
        <dbReference type="PROSITE" id="PS51675"/>
    </source>
</evidence>
<dbReference type="EMBL" id="JAPMOS010000099">
    <property type="protein sequence ID" value="KAJ4455627.1"/>
    <property type="molecule type" value="Genomic_DNA"/>
</dbReference>
<comment type="caution">
    <text evidence="8">The sequence shown here is derived from an EMBL/GenBank/DDBJ whole genome shotgun (WGS) entry which is preliminary data.</text>
</comment>
<evidence type="ECO:0000256" key="4">
    <source>
        <dbReference type="ARBA" id="ARBA00022691"/>
    </source>
</evidence>
<dbReference type="GO" id="GO:0008168">
    <property type="term" value="F:methyltransferase activity"/>
    <property type="evidence" value="ECO:0007669"/>
    <property type="project" value="UniProtKB-KW"/>
</dbReference>
<sequence length="440" mass="48906">MEKESVPASISTPDKDVPAEIPDAPASVNPPVDSAQPAQDAPKLSKRERKRQALREVWKDRKKEEKQKKKARLEQKRKQWAEEEARMTPEEREAQIAKRRERAERRRLNAGPDPNAVRIVIDCSYDPEQTEKEARSLGQQVMYAYAVNKNAEKPVRMYVTSYGGHSPHVIHELDPTKVYIIGGMVDHNRMKVGMSVCITLGVSMTGGMVDHNRMKVGMSVSPWVGIIGGMVDHEVCLSGRTFRDATALGIETAALPLREFMEFTSRDVLAVNHVFEILQTYNDTHQWPAALQRAMPNRKNAVLKTASGVAPALRHPRTRAVPAPLESPRPCAIPALERSRPCAIPVLERSRPCPRAVPALRQPCPRAVPPCAIPPRAVPALRHPCPRVAPALRHAVALRTPYSSGPCAPLPDDPYGGNPYPYRRYGRKPVGYTRFTTGGT</sequence>
<feature type="domain" description="SAM-dependent MTase TRM10-type" evidence="7">
    <location>
        <begin position="98"/>
        <end position="302"/>
    </location>
</feature>
<proteinExistence type="predicted"/>
<dbReference type="PANTHER" id="PTHR13563">
    <property type="entry name" value="TRNA (GUANINE-9-) METHYLTRANSFERASE"/>
    <property type="match status" value="1"/>
</dbReference>
<dbReference type="InterPro" id="IPR038459">
    <property type="entry name" value="MT_TRM10-typ_sf"/>
</dbReference>
<dbReference type="Proteomes" id="UP001141327">
    <property type="component" value="Unassembled WGS sequence"/>
</dbReference>
<gene>
    <name evidence="8" type="ORF">PAPYR_9382</name>
</gene>
<dbReference type="CDD" id="cd18089">
    <property type="entry name" value="SPOUT_Trm10-like"/>
    <property type="match status" value="1"/>
</dbReference>
<keyword evidence="3" id="KW-0808">Transferase</keyword>
<protein>
    <recommendedName>
        <fullName evidence="1">tRNA (guanine(9)-N(1))-methyltransferase</fullName>
        <ecNumber evidence="1">2.1.1.221</ecNumber>
    </recommendedName>
</protein>
<feature type="region of interest" description="Disordered" evidence="6">
    <location>
        <begin position="1"/>
        <end position="110"/>
    </location>
</feature>
<name>A0ABQ8UDA8_9EUKA</name>
<dbReference type="EC" id="2.1.1.221" evidence="1"/>
<dbReference type="Gene3D" id="3.40.1280.30">
    <property type="match status" value="3"/>
</dbReference>
<accession>A0ABQ8UDA8</accession>
<evidence type="ECO:0000256" key="1">
    <source>
        <dbReference type="ARBA" id="ARBA00012797"/>
    </source>
</evidence>
<dbReference type="InterPro" id="IPR007356">
    <property type="entry name" value="tRNA_m1G_MeTrfase_euk"/>
</dbReference>
<keyword evidence="4" id="KW-0949">S-adenosyl-L-methionine</keyword>
<evidence type="ECO:0000256" key="3">
    <source>
        <dbReference type="ARBA" id="ARBA00022679"/>
    </source>
</evidence>
<keyword evidence="9" id="KW-1185">Reference proteome</keyword>
<dbReference type="GO" id="GO:0032259">
    <property type="term" value="P:methylation"/>
    <property type="evidence" value="ECO:0007669"/>
    <property type="project" value="UniProtKB-KW"/>
</dbReference>
<feature type="compositionally biased region" description="Basic and acidic residues" evidence="6">
    <location>
        <begin position="51"/>
        <end position="107"/>
    </location>
</feature>
<evidence type="ECO:0000256" key="6">
    <source>
        <dbReference type="SAM" id="MobiDB-lite"/>
    </source>
</evidence>
<evidence type="ECO:0000256" key="2">
    <source>
        <dbReference type="ARBA" id="ARBA00022603"/>
    </source>
</evidence>
<evidence type="ECO:0000313" key="9">
    <source>
        <dbReference type="Proteomes" id="UP001141327"/>
    </source>
</evidence>
<reference evidence="8" key="1">
    <citation type="journal article" date="2022" name="bioRxiv">
        <title>Genomics of Preaxostyla Flagellates Illuminates Evolutionary Transitions and the Path Towards Mitochondrial Loss.</title>
        <authorList>
            <person name="Novak L.V.F."/>
            <person name="Treitli S.C."/>
            <person name="Pyrih J."/>
            <person name="Halakuc P."/>
            <person name="Pipaliya S.V."/>
            <person name="Vacek V."/>
            <person name="Brzon O."/>
            <person name="Soukal P."/>
            <person name="Eme L."/>
            <person name="Dacks J.B."/>
            <person name="Karnkowska A."/>
            <person name="Elias M."/>
            <person name="Hampl V."/>
        </authorList>
    </citation>
    <scope>NUCLEOTIDE SEQUENCE</scope>
    <source>
        <strain evidence="8">RCP-MX</strain>
    </source>
</reference>
<dbReference type="PANTHER" id="PTHR13563:SF13">
    <property type="entry name" value="TRNA METHYLTRANSFERASE 10 HOMOLOG A"/>
    <property type="match status" value="1"/>
</dbReference>
<organism evidence="8 9">
    <name type="scientific">Paratrimastix pyriformis</name>
    <dbReference type="NCBI Taxonomy" id="342808"/>
    <lineage>
        <taxon>Eukaryota</taxon>
        <taxon>Metamonada</taxon>
        <taxon>Preaxostyla</taxon>
        <taxon>Paratrimastigidae</taxon>
        <taxon>Paratrimastix</taxon>
    </lineage>
</organism>
<dbReference type="InterPro" id="IPR028564">
    <property type="entry name" value="MT_TRM10-typ"/>
</dbReference>
<keyword evidence="2 8" id="KW-0489">Methyltransferase</keyword>
<evidence type="ECO:0000313" key="8">
    <source>
        <dbReference type="EMBL" id="KAJ4455627.1"/>
    </source>
</evidence>